<protein>
    <recommendedName>
        <fullName evidence="2">Ricin B lectin domain-containing protein</fullName>
    </recommendedName>
</protein>
<dbReference type="InterPro" id="IPR035992">
    <property type="entry name" value="Ricin_B-like_lectins"/>
</dbReference>
<dbReference type="Proteomes" id="UP000654370">
    <property type="component" value="Unassembled WGS sequence"/>
</dbReference>
<accession>A0A8H7PMH5</accession>
<evidence type="ECO:0000313" key="4">
    <source>
        <dbReference type="Proteomes" id="UP000654370"/>
    </source>
</evidence>
<dbReference type="OrthoDB" id="2499440at2759"/>
<feature type="domain" description="Ricin B lectin" evidence="2">
    <location>
        <begin position="71"/>
        <end position="218"/>
    </location>
</feature>
<evidence type="ECO:0000313" key="3">
    <source>
        <dbReference type="EMBL" id="KAG2176924.1"/>
    </source>
</evidence>
<evidence type="ECO:0000256" key="1">
    <source>
        <dbReference type="SAM" id="MobiDB-lite"/>
    </source>
</evidence>
<organism evidence="3 4">
    <name type="scientific">Mortierella isabellina</name>
    <name type="common">Filamentous fungus</name>
    <name type="synonym">Umbelopsis isabellina</name>
    <dbReference type="NCBI Taxonomy" id="91625"/>
    <lineage>
        <taxon>Eukaryota</taxon>
        <taxon>Fungi</taxon>
        <taxon>Fungi incertae sedis</taxon>
        <taxon>Mucoromycota</taxon>
        <taxon>Mucoromycotina</taxon>
        <taxon>Umbelopsidomycetes</taxon>
        <taxon>Umbelopsidales</taxon>
        <taxon>Umbelopsidaceae</taxon>
        <taxon>Umbelopsis</taxon>
    </lineage>
</organism>
<dbReference type="PROSITE" id="PS50231">
    <property type="entry name" value="RICIN_B_LECTIN"/>
    <property type="match status" value="1"/>
</dbReference>
<dbReference type="Gene3D" id="2.80.10.50">
    <property type="match status" value="1"/>
</dbReference>
<feature type="region of interest" description="Disordered" evidence="1">
    <location>
        <begin position="217"/>
        <end position="252"/>
    </location>
</feature>
<dbReference type="SUPFAM" id="SSF50370">
    <property type="entry name" value="Ricin B-like lectins"/>
    <property type="match status" value="1"/>
</dbReference>
<comment type="caution">
    <text evidence="3">The sequence shown here is derived from an EMBL/GenBank/DDBJ whole genome shotgun (WGS) entry which is preliminary data.</text>
</comment>
<gene>
    <name evidence="3" type="ORF">INT43_007578</name>
</gene>
<evidence type="ECO:0000259" key="2">
    <source>
        <dbReference type="SMART" id="SM00458"/>
    </source>
</evidence>
<reference evidence="3" key="1">
    <citation type="submission" date="2020-12" db="EMBL/GenBank/DDBJ databases">
        <title>Metabolic potential, ecology and presence of endohyphal bacteria is reflected in genomic diversity of Mucoromycotina.</title>
        <authorList>
            <person name="Muszewska A."/>
            <person name="Okrasinska A."/>
            <person name="Steczkiewicz K."/>
            <person name="Drgas O."/>
            <person name="Orlowska M."/>
            <person name="Perlinska-Lenart U."/>
            <person name="Aleksandrzak-Piekarczyk T."/>
            <person name="Szatraj K."/>
            <person name="Zielenkiewicz U."/>
            <person name="Pilsyk S."/>
            <person name="Malc E."/>
            <person name="Mieczkowski P."/>
            <person name="Kruszewska J.S."/>
            <person name="Biernat P."/>
            <person name="Pawlowska J."/>
        </authorList>
    </citation>
    <scope>NUCLEOTIDE SEQUENCE</scope>
    <source>
        <strain evidence="3">WA0000067209</strain>
    </source>
</reference>
<dbReference type="EMBL" id="JAEPQZ010000009">
    <property type="protein sequence ID" value="KAG2176924.1"/>
    <property type="molecule type" value="Genomic_DNA"/>
</dbReference>
<dbReference type="InterPro" id="IPR000772">
    <property type="entry name" value="Ricin_B_lectin"/>
</dbReference>
<dbReference type="Pfam" id="PF00652">
    <property type="entry name" value="Ricin_B_lectin"/>
    <property type="match status" value="1"/>
</dbReference>
<proteinExistence type="predicted"/>
<name>A0A8H7PMH5_MORIS</name>
<dbReference type="CDD" id="cd23454">
    <property type="entry name" value="beta-trefoil_Ricin_GllA-1"/>
    <property type="match status" value="1"/>
</dbReference>
<dbReference type="AlphaFoldDB" id="A0A8H7PMH5"/>
<keyword evidence="4" id="KW-1185">Reference proteome</keyword>
<sequence>MASFPNNDDPAKSPTQSVGVLDFNRINSASSNQSSSQYKLPVFHFHSYGNDERTPTPPSPVAPVGVTDFPQGLFYIKSALNGKVLDVPGGSRKADTRIILWSQKHGQDRDNQLWFTIDNFIMNVGSRLCLDIRGSLTTDDLAQFAETRIIQYTRKSRVDAHNQRFGLSPEGYIYCLAHPNLVFDVRGHNESDGATLIIYPRKSDDKGGAAKNQRWICEPVSSPPQEHAPPERSRTSSLRRALTGSSLRDLIS</sequence>
<feature type="compositionally biased region" description="Low complexity" evidence="1">
    <location>
        <begin position="235"/>
        <end position="252"/>
    </location>
</feature>
<dbReference type="SMART" id="SM00458">
    <property type="entry name" value="RICIN"/>
    <property type="match status" value="1"/>
</dbReference>